<dbReference type="EMBL" id="CM029050">
    <property type="protein sequence ID" value="KAG2565254.1"/>
    <property type="molecule type" value="Genomic_DNA"/>
</dbReference>
<comment type="caution">
    <text evidence="2">The sequence shown here is derived from an EMBL/GenBank/DDBJ whole genome shotgun (WGS) entry which is preliminary data.</text>
</comment>
<organism evidence="2 3">
    <name type="scientific">Panicum virgatum</name>
    <name type="common">Blackwell switchgrass</name>
    <dbReference type="NCBI Taxonomy" id="38727"/>
    <lineage>
        <taxon>Eukaryota</taxon>
        <taxon>Viridiplantae</taxon>
        <taxon>Streptophyta</taxon>
        <taxon>Embryophyta</taxon>
        <taxon>Tracheophyta</taxon>
        <taxon>Spermatophyta</taxon>
        <taxon>Magnoliopsida</taxon>
        <taxon>Liliopsida</taxon>
        <taxon>Poales</taxon>
        <taxon>Poaceae</taxon>
        <taxon>PACMAD clade</taxon>
        <taxon>Panicoideae</taxon>
        <taxon>Panicodae</taxon>
        <taxon>Paniceae</taxon>
        <taxon>Panicinae</taxon>
        <taxon>Panicum</taxon>
        <taxon>Panicum sect. Hiantes</taxon>
    </lineage>
</organism>
<protein>
    <submittedName>
        <fullName evidence="2">Uncharacterized protein</fullName>
    </submittedName>
</protein>
<feature type="region of interest" description="Disordered" evidence="1">
    <location>
        <begin position="1"/>
        <end position="39"/>
    </location>
</feature>
<name>A0A8T0Q4M8_PANVG</name>
<reference evidence="2" key="1">
    <citation type="submission" date="2020-05" db="EMBL/GenBank/DDBJ databases">
        <title>WGS assembly of Panicum virgatum.</title>
        <authorList>
            <person name="Lovell J.T."/>
            <person name="Jenkins J."/>
            <person name="Shu S."/>
            <person name="Juenger T.E."/>
            <person name="Schmutz J."/>
        </authorList>
    </citation>
    <scope>NUCLEOTIDE SEQUENCE</scope>
    <source>
        <strain evidence="2">AP13</strain>
    </source>
</reference>
<dbReference type="AlphaFoldDB" id="A0A8T0Q4M8"/>
<keyword evidence="3" id="KW-1185">Reference proteome</keyword>
<evidence type="ECO:0000313" key="2">
    <source>
        <dbReference type="EMBL" id="KAG2565254.1"/>
    </source>
</evidence>
<feature type="compositionally biased region" description="Pro residues" evidence="1">
    <location>
        <begin position="7"/>
        <end position="36"/>
    </location>
</feature>
<evidence type="ECO:0000256" key="1">
    <source>
        <dbReference type="SAM" id="MobiDB-lite"/>
    </source>
</evidence>
<accession>A0A8T0Q4M8</accession>
<evidence type="ECO:0000313" key="3">
    <source>
        <dbReference type="Proteomes" id="UP000823388"/>
    </source>
</evidence>
<proteinExistence type="predicted"/>
<dbReference type="Proteomes" id="UP000823388">
    <property type="component" value="Chromosome 7N"/>
</dbReference>
<sequence>MATVRPLPTPPLPRPGLCPDEQPPLGPPPGDEPQPAPRAGVCRRQSLHLYAPVNFLRRPRRSGLSHSHRAARVLRACLKFRFYIFSCPFATMSSETQQLFVRMFSHGGNMRYSARIIISNKP</sequence>
<gene>
    <name evidence="2" type="ORF">PVAP13_7NG016900</name>
</gene>